<keyword evidence="10" id="KW-0175">Coiled coil</keyword>
<dbReference type="PROSITE" id="PS51873">
    <property type="entry name" value="TRIAD"/>
    <property type="match status" value="1"/>
</dbReference>
<reference evidence="14 15" key="1">
    <citation type="submission" date="2019-10" db="EMBL/GenBank/DDBJ databases">
        <authorList>
            <person name="Palmer J.M."/>
        </authorList>
    </citation>
    <scope>NUCLEOTIDE SEQUENCE [LARGE SCALE GENOMIC DNA]</scope>
    <source>
        <strain evidence="14 15">TWF696</strain>
    </source>
</reference>
<comment type="caution">
    <text evidence="14">The sequence shown here is derived from an EMBL/GenBank/DDBJ whole genome shotgun (WGS) entry which is preliminary data.</text>
</comment>
<name>A0AAV9UUZ9_9PEZI</name>
<dbReference type="PROSITE" id="PS00518">
    <property type="entry name" value="ZF_RING_1"/>
    <property type="match status" value="1"/>
</dbReference>
<proteinExistence type="predicted"/>
<accession>A0AAV9UUZ9</accession>
<dbReference type="EMBL" id="JAVHNQ010000004">
    <property type="protein sequence ID" value="KAK6349553.1"/>
    <property type="molecule type" value="Genomic_DNA"/>
</dbReference>
<evidence type="ECO:0000256" key="7">
    <source>
        <dbReference type="ARBA" id="ARBA00022786"/>
    </source>
</evidence>
<feature type="compositionally biased region" description="Polar residues" evidence="11">
    <location>
        <begin position="153"/>
        <end position="171"/>
    </location>
</feature>
<organism evidence="14 15">
    <name type="scientific">Orbilia brochopaga</name>
    <dbReference type="NCBI Taxonomy" id="3140254"/>
    <lineage>
        <taxon>Eukaryota</taxon>
        <taxon>Fungi</taxon>
        <taxon>Dikarya</taxon>
        <taxon>Ascomycota</taxon>
        <taxon>Pezizomycotina</taxon>
        <taxon>Orbiliomycetes</taxon>
        <taxon>Orbiliales</taxon>
        <taxon>Orbiliaceae</taxon>
        <taxon>Orbilia</taxon>
    </lineage>
</organism>
<dbReference type="CDD" id="cd22584">
    <property type="entry name" value="Rcat_RBR_unk"/>
    <property type="match status" value="1"/>
</dbReference>
<dbReference type="PROSITE" id="PS50089">
    <property type="entry name" value="ZF_RING_2"/>
    <property type="match status" value="1"/>
</dbReference>
<evidence type="ECO:0000256" key="6">
    <source>
        <dbReference type="ARBA" id="ARBA00022771"/>
    </source>
</evidence>
<evidence type="ECO:0000256" key="10">
    <source>
        <dbReference type="SAM" id="Coils"/>
    </source>
</evidence>
<dbReference type="Gene3D" id="1.20.120.1750">
    <property type="match status" value="1"/>
</dbReference>
<keyword evidence="4" id="KW-0479">Metal-binding</keyword>
<dbReference type="InterPro" id="IPR013083">
    <property type="entry name" value="Znf_RING/FYVE/PHD"/>
</dbReference>
<dbReference type="Pfam" id="PF01485">
    <property type="entry name" value="IBR"/>
    <property type="match status" value="1"/>
</dbReference>
<evidence type="ECO:0000256" key="5">
    <source>
        <dbReference type="ARBA" id="ARBA00022737"/>
    </source>
</evidence>
<keyword evidence="5" id="KW-0677">Repeat</keyword>
<dbReference type="InterPro" id="IPR001841">
    <property type="entry name" value="Znf_RING"/>
</dbReference>
<feature type="domain" description="RING-type" evidence="13">
    <location>
        <begin position="257"/>
        <end position="453"/>
    </location>
</feature>
<dbReference type="Gene3D" id="3.30.40.10">
    <property type="entry name" value="Zinc/RING finger domain, C3HC4 (zinc finger)"/>
    <property type="match status" value="1"/>
</dbReference>
<sequence length="602" mass="66819">MTVVAVDIDPPLDLSAAITAQMLEISTSNAYDRSHPDFQFAVRLLEEELRGLQQIEADARVARRLDRGEDINTPRVADTVPRIFTDANGDQVQSDLHLAESLARGENVPSSYGLPEHGASSDENYITEGPAKAKPPKKSNAAGKRPQHPRGSVSGNSSGGARTSTPQTKASRSPLHKVQVSKKTRAKPSVPPKPRQAKAPTTSSKNIPKAPNPEEELSQLQDLLQVLAMSAGWTFNWQDDEPTTSAQAAAKRYKEELSAICNICGDMHQNYRVFSLDCGHRYCVDCLRDHIMHVVNRKSQYPPRCCEPLPLVFAAEVLMETELNKLLDLRDAFESSKQVSCHECKEDILQGSIQDSSAFCVSCEKFTCTHCGKELHDGLCPEDKDTAMLLETARKEGWSKCEKCNHVVELTVGCFHMTCRCGHSFCYLCGVPWKTCDCPSSSENSVLGRIREATGKGADLLKQRWAASRIYKHDTEQLDQFKSQAISSHRKKMDLRQSLHELRIEKQDMRQIAEQIILLRTEIAELQGTIDHAAEARRRKKEKEAHEGKAVGKVVVARGLKAAEKKGKRGKKPSKKGKERARDAGPGNTGEIVTKIMSYVEE</sequence>
<dbReference type="EC" id="2.3.2.31" evidence="2"/>
<feature type="domain" description="RING-type" evidence="12">
    <location>
        <begin position="261"/>
        <end position="305"/>
    </location>
</feature>
<protein>
    <recommendedName>
        <fullName evidence="2">RBR-type E3 ubiquitin transferase</fullName>
        <ecNumber evidence="2">2.3.2.31</ecNumber>
    </recommendedName>
</protein>
<evidence type="ECO:0000256" key="11">
    <source>
        <dbReference type="SAM" id="MobiDB-lite"/>
    </source>
</evidence>
<feature type="region of interest" description="Disordered" evidence="11">
    <location>
        <begin position="102"/>
        <end position="216"/>
    </location>
</feature>
<evidence type="ECO:0000259" key="12">
    <source>
        <dbReference type="PROSITE" id="PS50089"/>
    </source>
</evidence>
<evidence type="ECO:0000256" key="1">
    <source>
        <dbReference type="ARBA" id="ARBA00001798"/>
    </source>
</evidence>
<evidence type="ECO:0000313" key="14">
    <source>
        <dbReference type="EMBL" id="KAK6349553.1"/>
    </source>
</evidence>
<feature type="coiled-coil region" evidence="10">
    <location>
        <begin position="492"/>
        <end position="543"/>
    </location>
</feature>
<keyword evidence="3" id="KW-0808">Transferase</keyword>
<dbReference type="InterPro" id="IPR002867">
    <property type="entry name" value="IBR_dom"/>
</dbReference>
<dbReference type="Proteomes" id="UP001375240">
    <property type="component" value="Unassembled WGS sequence"/>
</dbReference>
<gene>
    <name evidence="14" type="ORF">TWF696_005837</name>
</gene>
<feature type="compositionally biased region" description="Basic residues" evidence="11">
    <location>
        <begin position="566"/>
        <end position="579"/>
    </location>
</feature>
<evidence type="ECO:0000256" key="4">
    <source>
        <dbReference type="ARBA" id="ARBA00022723"/>
    </source>
</evidence>
<keyword evidence="15" id="KW-1185">Reference proteome</keyword>
<evidence type="ECO:0000256" key="8">
    <source>
        <dbReference type="ARBA" id="ARBA00022833"/>
    </source>
</evidence>
<evidence type="ECO:0000256" key="3">
    <source>
        <dbReference type="ARBA" id="ARBA00022679"/>
    </source>
</evidence>
<dbReference type="GO" id="GO:0008270">
    <property type="term" value="F:zinc ion binding"/>
    <property type="evidence" value="ECO:0007669"/>
    <property type="project" value="UniProtKB-KW"/>
</dbReference>
<dbReference type="SUPFAM" id="SSF57850">
    <property type="entry name" value="RING/U-box"/>
    <property type="match status" value="2"/>
</dbReference>
<comment type="catalytic activity">
    <reaction evidence="1">
        <text>[E2 ubiquitin-conjugating enzyme]-S-ubiquitinyl-L-cysteine + [acceptor protein]-L-lysine = [E2 ubiquitin-conjugating enzyme]-L-cysteine + [acceptor protein]-N(6)-ubiquitinyl-L-lysine.</text>
        <dbReference type="EC" id="2.3.2.31"/>
    </reaction>
</comment>
<evidence type="ECO:0000256" key="9">
    <source>
        <dbReference type="PROSITE-ProRule" id="PRU00175"/>
    </source>
</evidence>
<keyword evidence="7" id="KW-0833">Ubl conjugation pathway</keyword>
<evidence type="ECO:0000256" key="2">
    <source>
        <dbReference type="ARBA" id="ARBA00012251"/>
    </source>
</evidence>
<dbReference type="InterPro" id="IPR031127">
    <property type="entry name" value="E3_UB_ligase_RBR"/>
</dbReference>
<evidence type="ECO:0000259" key="13">
    <source>
        <dbReference type="PROSITE" id="PS51873"/>
    </source>
</evidence>
<dbReference type="InterPro" id="IPR017907">
    <property type="entry name" value="Znf_RING_CS"/>
</dbReference>
<keyword evidence="6 9" id="KW-0863">Zinc-finger</keyword>
<dbReference type="AlphaFoldDB" id="A0AAV9UUZ9"/>
<dbReference type="InterPro" id="IPR044066">
    <property type="entry name" value="TRIAD_supradom"/>
</dbReference>
<dbReference type="GO" id="GO:0061630">
    <property type="term" value="F:ubiquitin protein ligase activity"/>
    <property type="evidence" value="ECO:0007669"/>
    <property type="project" value="UniProtKB-EC"/>
</dbReference>
<feature type="region of interest" description="Disordered" evidence="11">
    <location>
        <begin position="559"/>
        <end position="602"/>
    </location>
</feature>
<keyword evidence="8" id="KW-0862">Zinc</keyword>
<evidence type="ECO:0000313" key="15">
    <source>
        <dbReference type="Proteomes" id="UP001375240"/>
    </source>
</evidence>
<dbReference type="GO" id="GO:0016567">
    <property type="term" value="P:protein ubiquitination"/>
    <property type="evidence" value="ECO:0007669"/>
    <property type="project" value="InterPro"/>
</dbReference>
<dbReference type="PANTHER" id="PTHR11685">
    <property type="entry name" value="RBR FAMILY RING FINGER AND IBR DOMAIN-CONTAINING"/>
    <property type="match status" value="1"/>
</dbReference>